<geneLocation type="plasmid" evidence="2 3">
    <name>Cy782201</name>
</geneLocation>
<sequence>MLKKVYQTGMATILLGASLVLAKANTAQAVTFVDNTFNQASPVGGLGLCANFFSNCTPSGSAIGTTDLPEFTVVNDSPYIINGFLVKILTPDTEWRTVTSDIFPNINISSDKKELRFSGATIGFGEAWKALTVPNDGKVVALEISFTAVPEPKTILGSIAFGSFLVVSTLLKAKKNKTNNS</sequence>
<dbReference type="AlphaFoldDB" id="E0UL56"/>
<feature type="chain" id="PRO_5003141315" description="PEP-CTERM protein-sorting domain-containing protein" evidence="1">
    <location>
        <begin position="30"/>
        <end position="181"/>
    </location>
</feature>
<dbReference type="RefSeq" id="WP_013334436.1">
    <property type="nucleotide sequence ID" value="NC_014533.1"/>
</dbReference>
<reference evidence="3" key="1">
    <citation type="journal article" date="2011" name="MBio">
        <title>Novel metabolic attributes of the genus Cyanothece, comprising a group of unicellular nitrogen-fixing Cyanobacteria.</title>
        <authorList>
            <person name="Bandyopadhyay A."/>
            <person name="Elvitigala T."/>
            <person name="Welsh E."/>
            <person name="Stockel J."/>
            <person name="Liberton M."/>
            <person name="Min H."/>
            <person name="Sherman L.A."/>
            <person name="Pakrasi H.B."/>
        </authorList>
    </citation>
    <scope>NUCLEOTIDE SEQUENCE [LARGE SCALE GENOMIC DNA]</scope>
    <source>
        <strain evidence="3">PCC 7822</strain>
        <plasmid evidence="3">Cy782201</plasmid>
    </source>
</reference>
<keyword evidence="1" id="KW-0732">Signal</keyword>
<dbReference type="OrthoDB" id="9823559at2"/>
<keyword evidence="3" id="KW-1185">Reference proteome</keyword>
<feature type="signal peptide" evidence="1">
    <location>
        <begin position="1"/>
        <end position="29"/>
    </location>
</feature>
<evidence type="ECO:0000313" key="3">
    <source>
        <dbReference type="Proteomes" id="UP000008206"/>
    </source>
</evidence>
<dbReference type="Proteomes" id="UP000008206">
    <property type="component" value="Plasmid Cy782201"/>
</dbReference>
<organism evidence="2 3">
    <name type="scientific">Gloeothece verrucosa (strain PCC 7822)</name>
    <name type="common">Cyanothece sp. (strain PCC 7822)</name>
    <dbReference type="NCBI Taxonomy" id="497965"/>
    <lineage>
        <taxon>Bacteria</taxon>
        <taxon>Bacillati</taxon>
        <taxon>Cyanobacteriota</taxon>
        <taxon>Cyanophyceae</taxon>
        <taxon>Oscillatoriophycideae</taxon>
        <taxon>Chroococcales</taxon>
        <taxon>Aphanothecaceae</taxon>
        <taxon>Gloeothece</taxon>
        <taxon>Gloeothece verrucosa</taxon>
    </lineage>
</organism>
<gene>
    <name evidence="2" type="ordered locus">Cyan7822_5832</name>
</gene>
<dbReference type="EMBL" id="CP002199">
    <property type="protein sequence ID" value="ADN17686.1"/>
    <property type="molecule type" value="Genomic_DNA"/>
</dbReference>
<protein>
    <recommendedName>
        <fullName evidence="4">PEP-CTERM protein-sorting domain-containing protein</fullName>
    </recommendedName>
</protein>
<evidence type="ECO:0000256" key="1">
    <source>
        <dbReference type="SAM" id="SignalP"/>
    </source>
</evidence>
<evidence type="ECO:0008006" key="4">
    <source>
        <dbReference type="Google" id="ProtNLM"/>
    </source>
</evidence>
<name>E0UL56_GLOV7</name>
<dbReference type="HOGENOM" id="CLU_1486725_0_0_3"/>
<accession>E0UL56</accession>
<evidence type="ECO:0000313" key="2">
    <source>
        <dbReference type="EMBL" id="ADN17686.1"/>
    </source>
</evidence>
<proteinExistence type="predicted"/>
<keyword evidence="2" id="KW-0614">Plasmid</keyword>
<dbReference type="KEGG" id="cyj:Cyan7822_5832"/>